<evidence type="ECO:0000256" key="1">
    <source>
        <dbReference type="ARBA" id="ARBA00004370"/>
    </source>
</evidence>
<comment type="similarity">
    <text evidence="2">Belongs to the MGR2 family.</text>
</comment>
<comment type="function">
    <text evidence="7">Has antibacterial activity against a variety of bacteria including S.aureus, P.aeruginosa and M.tuberculosis. Acts by inducing bacterial membrane breakage.</text>
</comment>
<keyword evidence="4 10" id="KW-0812">Transmembrane</keyword>
<evidence type="ECO:0000256" key="2">
    <source>
        <dbReference type="ARBA" id="ARBA00007839"/>
    </source>
</evidence>
<dbReference type="PANTHER" id="PTHR28525">
    <property type="entry name" value="REACTIVE OXYGEN SPECIES MODULATOR 1"/>
    <property type="match status" value="1"/>
</dbReference>
<evidence type="ECO:0000313" key="11">
    <source>
        <dbReference type="EMBL" id="ACO14705.1"/>
    </source>
</evidence>
<reference evidence="11" key="1">
    <citation type="submission" date="2009-03" db="EMBL/GenBank/DDBJ databases">
        <title>Caligus clemensi ESTs and full-length cDNAs.</title>
        <authorList>
            <person name="Yasuike M."/>
            <person name="von Schalburg K."/>
            <person name="Cooper G."/>
            <person name="Leong J."/>
            <person name="Jones S.R.M."/>
            <person name="Koop B.F."/>
        </authorList>
    </citation>
    <scope>NUCLEOTIDE SEQUENCE</scope>
    <source>
        <tissue evidence="11">Whole</tissue>
    </source>
</reference>
<dbReference type="SMART" id="SM01378">
    <property type="entry name" value="Romo1"/>
    <property type="match status" value="1"/>
</dbReference>
<proteinExistence type="evidence at transcript level"/>
<comment type="function">
    <text evidence="8">Induces production of reactive oxygen species (ROS) which are necessary for cell proliferation. May play a role in inducing oxidative DNA damage and replicative senescence. May play a role in the coordination of mitochondrial morphology and cell proliferation.</text>
</comment>
<gene>
    <name evidence="11" type="primary">MGR2</name>
</gene>
<dbReference type="Pfam" id="PF10247">
    <property type="entry name" value="Romo1"/>
    <property type="match status" value="1"/>
</dbReference>
<keyword evidence="6 10" id="KW-0472">Membrane</keyword>
<dbReference type="InterPro" id="IPR018450">
    <property type="entry name" value="Romo1/Mgr2"/>
</dbReference>
<dbReference type="EMBL" id="BT080281">
    <property type="protein sequence ID" value="ACO14705.1"/>
    <property type="molecule type" value="mRNA"/>
</dbReference>
<dbReference type="GO" id="GO:0030150">
    <property type="term" value="P:protein import into mitochondrial matrix"/>
    <property type="evidence" value="ECO:0007669"/>
    <property type="project" value="TreeGrafter"/>
</dbReference>
<dbReference type="GO" id="GO:0045039">
    <property type="term" value="P:protein insertion into mitochondrial inner membrane"/>
    <property type="evidence" value="ECO:0007669"/>
    <property type="project" value="TreeGrafter"/>
</dbReference>
<dbReference type="GO" id="GO:0005744">
    <property type="term" value="C:TIM23 mitochondrial import inner membrane translocase complex"/>
    <property type="evidence" value="ECO:0007669"/>
    <property type="project" value="TreeGrafter"/>
</dbReference>
<protein>
    <recommendedName>
        <fullName evidence="3">Reactive oxygen species modulator 1</fullName>
    </recommendedName>
    <alternativeName>
        <fullName evidence="9">Protein MGR2 homolog</fullName>
    </alternativeName>
</protein>
<comment type="subcellular location">
    <subcellularLocation>
        <location evidence="1">Membrane</location>
    </subcellularLocation>
</comment>
<dbReference type="AlphaFoldDB" id="C1C0A2"/>
<dbReference type="PANTHER" id="PTHR28525:SF1">
    <property type="entry name" value="REACTIVE OXYGEN SPECIES MODULATOR 1"/>
    <property type="match status" value="1"/>
</dbReference>
<evidence type="ECO:0000256" key="5">
    <source>
        <dbReference type="ARBA" id="ARBA00022989"/>
    </source>
</evidence>
<evidence type="ECO:0000256" key="9">
    <source>
        <dbReference type="ARBA" id="ARBA00032686"/>
    </source>
</evidence>
<name>C1C0A2_CALCM</name>
<evidence type="ECO:0000256" key="10">
    <source>
        <dbReference type="SAM" id="Phobius"/>
    </source>
</evidence>
<accession>C1C0A2</accession>
<sequence>MAQAGGAPCFDRIKLGFMMGMCIGMASGGLFGSFNAFRYGLRGKELIGQVGKVMVQGGGTFGTFMAIGTGIRC</sequence>
<organism evidence="11">
    <name type="scientific">Caligus clemensi</name>
    <name type="common">Sea louse</name>
    <dbReference type="NCBI Taxonomy" id="344056"/>
    <lineage>
        <taxon>Eukaryota</taxon>
        <taxon>Metazoa</taxon>
        <taxon>Ecdysozoa</taxon>
        <taxon>Arthropoda</taxon>
        <taxon>Crustacea</taxon>
        <taxon>Multicrustacea</taxon>
        <taxon>Hexanauplia</taxon>
        <taxon>Copepoda</taxon>
        <taxon>Siphonostomatoida</taxon>
        <taxon>Caligidae</taxon>
        <taxon>Caligus</taxon>
    </lineage>
</organism>
<feature type="transmembrane region" description="Helical" evidence="10">
    <location>
        <begin position="15"/>
        <end position="37"/>
    </location>
</feature>
<evidence type="ECO:0000256" key="4">
    <source>
        <dbReference type="ARBA" id="ARBA00022692"/>
    </source>
</evidence>
<evidence type="ECO:0000256" key="8">
    <source>
        <dbReference type="ARBA" id="ARBA00025243"/>
    </source>
</evidence>
<evidence type="ECO:0000256" key="6">
    <source>
        <dbReference type="ARBA" id="ARBA00023136"/>
    </source>
</evidence>
<evidence type="ECO:0000256" key="3">
    <source>
        <dbReference type="ARBA" id="ARBA00016275"/>
    </source>
</evidence>
<keyword evidence="5 10" id="KW-1133">Transmembrane helix</keyword>
<evidence type="ECO:0000256" key="7">
    <source>
        <dbReference type="ARBA" id="ARBA00025225"/>
    </source>
</evidence>